<name>A0A9P9E3N1_9PLEO</name>
<keyword evidence="2" id="KW-0808">Transferase</keyword>
<evidence type="ECO:0000259" key="7">
    <source>
        <dbReference type="Pfam" id="PF00349"/>
    </source>
</evidence>
<dbReference type="Pfam" id="PF03727">
    <property type="entry name" value="Hexokinase_2"/>
    <property type="match status" value="1"/>
</dbReference>
<dbReference type="Gene3D" id="3.30.420.40">
    <property type="match status" value="1"/>
</dbReference>
<dbReference type="OrthoDB" id="419537at2759"/>
<proteinExistence type="inferred from homology"/>
<comment type="caution">
    <text evidence="9">The sequence shown here is derived from an EMBL/GenBank/DDBJ whole genome shotgun (WGS) entry which is preliminary data.</text>
</comment>
<feature type="domain" description="Hexokinase N-terminal" evidence="7">
    <location>
        <begin position="170"/>
        <end position="402"/>
    </location>
</feature>
<dbReference type="Pfam" id="PF00349">
    <property type="entry name" value="Hexokinase_1"/>
    <property type="match status" value="1"/>
</dbReference>
<dbReference type="PROSITE" id="PS51748">
    <property type="entry name" value="HEXOKINASE_2"/>
    <property type="match status" value="1"/>
</dbReference>
<feature type="chain" id="PRO_5040326575" description="Phosphotransferase" evidence="6">
    <location>
        <begin position="23"/>
        <end position="688"/>
    </location>
</feature>
<keyword evidence="5" id="KW-0067">ATP-binding</keyword>
<dbReference type="GO" id="GO:0006013">
    <property type="term" value="P:mannose metabolic process"/>
    <property type="evidence" value="ECO:0007669"/>
    <property type="project" value="TreeGrafter"/>
</dbReference>
<evidence type="ECO:0008006" key="11">
    <source>
        <dbReference type="Google" id="ProtNLM"/>
    </source>
</evidence>
<dbReference type="GO" id="GO:0005536">
    <property type="term" value="F:D-glucose binding"/>
    <property type="evidence" value="ECO:0007669"/>
    <property type="project" value="InterPro"/>
</dbReference>
<dbReference type="CDD" id="cd24000">
    <property type="entry name" value="ASKHA_NBD_HK"/>
    <property type="match status" value="1"/>
</dbReference>
<evidence type="ECO:0000256" key="6">
    <source>
        <dbReference type="SAM" id="SignalP"/>
    </source>
</evidence>
<feature type="domain" description="Hexokinase C-terminal" evidence="8">
    <location>
        <begin position="414"/>
        <end position="682"/>
    </location>
</feature>
<dbReference type="AlphaFoldDB" id="A0A9P9E3N1"/>
<dbReference type="Proteomes" id="UP000700596">
    <property type="component" value="Unassembled WGS sequence"/>
</dbReference>
<evidence type="ECO:0000313" key="10">
    <source>
        <dbReference type="Proteomes" id="UP000700596"/>
    </source>
</evidence>
<evidence type="ECO:0000259" key="8">
    <source>
        <dbReference type="Pfam" id="PF03727"/>
    </source>
</evidence>
<dbReference type="GO" id="GO:0004340">
    <property type="term" value="F:glucokinase activity"/>
    <property type="evidence" value="ECO:0007669"/>
    <property type="project" value="TreeGrafter"/>
</dbReference>
<sequence length="688" mass="74797">MNLQRNFYIFLIVVMCRICALPGPREPEDADQNRESSYVEASGALRRRQSPHGFGMGVALAAWEERGFGVHLGRMRATGRALLISLAQLGICLLEEHVLCSDSTDSKLRAGADDGDWIGGALFGLGHLPVLAWFPDQVHGASMTTSAIEHLPTQHGGAIKDALSALTGFINEESLLDLARRFSETYRDLAKSSIEHFLVTPVTALPTGKEKGRFLSIDVGGTNLRVGFIELVGELENGHSDVSDESQDVSFKKIKRSHDRNWPIEDHLKMDKPEDLFAWIGDCIAEVIKQALDESPKSDPAGSSFGDELLLGITFSFPMAQTRLSEATLLPMGKGFAITSDLNLGKMLLTGYARHLEEPSNGDNSQVEANISNKRRKISRLPKIRIAAITNDTVATFASLAYAVKAAPNSRVAMGLIVGTGTNATVPMKPTDLHPSKRDQLINPEGVETVVINTEWTIRGTDKPLVELNIKTPWDLELDSKSEAPGFQPFEYMTAGRYLGEIVRLVFVDLVSNGPNKVDLPPSLTTKNAIATRFLSEVVARVGEDQLSQALEQRYASISSPTTFWIPERVRLLRDIAYAVQQRSSALIAAACVGLLSCVDDIQLDRGVLYGNGNGTYEVTSLEELVIAYAGGTISQYPGWLQTCQKWIDILVKKGSPANASKRVVLKEALDGGIIGAGVLAGMTDDIA</sequence>
<evidence type="ECO:0000313" key="9">
    <source>
        <dbReference type="EMBL" id="KAH7130438.1"/>
    </source>
</evidence>
<dbReference type="GO" id="GO:0001678">
    <property type="term" value="P:intracellular glucose homeostasis"/>
    <property type="evidence" value="ECO:0007669"/>
    <property type="project" value="InterPro"/>
</dbReference>
<dbReference type="GO" id="GO:0005829">
    <property type="term" value="C:cytosol"/>
    <property type="evidence" value="ECO:0007669"/>
    <property type="project" value="TreeGrafter"/>
</dbReference>
<evidence type="ECO:0000256" key="1">
    <source>
        <dbReference type="ARBA" id="ARBA00009225"/>
    </source>
</evidence>
<dbReference type="GO" id="GO:0006096">
    <property type="term" value="P:glycolytic process"/>
    <property type="evidence" value="ECO:0007669"/>
    <property type="project" value="TreeGrafter"/>
</dbReference>
<dbReference type="GO" id="GO:0005524">
    <property type="term" value="F:ATP binding"/>
    <property type="evidence" value="ECO:0007669"/>
    <property type="project" value="UniProtKB-KW"/>
</dbReference>
<evidence type="ECO:0000256" key="5">
    <source>
        <dbReference type="ARBA" id="ARBA00022840"/>
    </source>
</evidence>
<dbReference type="GO" id="GO:0008865">
    <property type="term" value="F:fructokinase activity"/>
    <property type="evidence" value="ECO:0007669"/>
    <property type="project" value="TreeGrafter"/>
</dbReference>
<dbReference type="InterPro" id="IPR001312">
    <property type="entry name" value="Hexokinase"/>
</dbReference>
<gene>
    <name evidence="9" type="ORF">B0J11DRAFT_577971</name>
</gene>
<keyword evidence="4" id="KW-0418">Kinase</keyword>
<dbReference type="InterPro" id="IPR043129">
    <property type="entry name" value="ATPase_NBD"/>
</dbReference>
<evidence type="ECO:0000256" key="4">
    <source>
        <dbReference type="ARBA" id="ARBA00022777"/>
    </source>
</evidence>
<dbReference type="PANTHER" id="PTHR19443:SF29">
    <property type="entry name" value="PHOSPHOTRANSFERASE"/>
    <property type="match status" value="1"/>
</dbReference>
<keyword evidence="10" id="KW-1185">Reference proteome</keyword>
<dbReference type="GO" id="GO:0019158">
    <property type="term" value="F:mannokinase activity"/>
    <property type="evidence" value="ECO:0007669"/>
    <property type="project" value="TreeGrafter"/>
</dbReference>
<dbReference type="SUPFAM" id="SSF53067">
    <property type="entry name" value="Actin-like ATPase domain"/>
    <property type="match status" value="2"/>
</dbReference>
<keyword evidence="6" id="KW-0732">Signal</keyword>
<dbReference type="EMBL" id="JAGMWT010000004">
    <property type="protein sequence ID" value="KAH7130438.1"/>
    <property type="molecule type" value="Genomic_DNA"/>
</dbReference>
<evidence type="ECO:0000256" key="3">
    <source>
        <dbReference type="ARBA" id="ARBA00022741"/>
    </source>
</evidence>
<feature type="signal peptide" evidence="6">
    <location>
        <begin position="1"/>
        <end position="22"/>
    </location>
</feature>
<dbReference type="Gene3D" id="3.40.367.20">
    <property type="match status" value="1"/>
</dbReference>
<protein>
    <recommendedName>
        <fullName evidence="11">Phosphotransferase</fullName>
    </recommendedName>
</protein>
<keyword evidence="3" id="KW-0547">Nucleotide-binding</keyword>
<dbReference type="InterPro" id="IPR022672">
    <property type="entry name" value="Hexokinase_N"/>
</dbReference>
<accession>A0A9P9E3N1</accession>
<dbReference type="GO" id="GO:0005739">
    <property type="term" value="C:mitochondrion"/>
    <property type="evidence" value="ECO:0007669"/>
    <property type="project" value="TreeGrafter"/>
</dbReference>
<comment type="similarity">
    <text evidence="1">Belongs to the hexokinase family.</text>
</comment>
<dbReference type="GO" id="GO:0006006">
    <property type="term" value="P:glucose metabolic process"/>
    <property type="evidence" value="ECO:0007669"/>
    <property type="project" value="TreeGrafter"/>
</dbReference>
<organism evidence="9 10">
    <name type="scientific">Dendryphion nanum</name>
    <dbReference type="NCBI Taxonomy" id="256645"/>
    <lineage>
        <taxon>Eukaryota</taxon>
        <taxon>Fungi</taxon>
        <taxon>Dikarya</taxon>
        <taxon>Ascomycota</taxon>
        <taxon>Pezizomycotina</taxon>
        <taxon>Dothideomycetes</taxon>
        <taxon>Pleosporomycetidae</taxon>
        <taxon>Pleosporales</taxon>
        <taxon>Torulaceae</taxon>
        <taxon>Dendryphion</taxon>
    </lineage>
</organism>
<reference evidence="9" key="1">
    <citation type="journal article" date="2021" name="Nat. Commun.">
        <title>Genetic determinants of endophytism in the Arabidopsis root mycobiome.</title>
        <authorList>
            <person name="Mesny F."/>
            <person name="Miyauchi S."/>
            <person name="Thiergart T."/>
            <person name="Pickel B."/>
            <person name="Atanasova L."/>
            <person name="Karlsson M."/>
            <person name="Huettel B."/>
            <person name="Barry K.W."/>
            <person name="Haridas S."/>
            <person name="Chen C."/>
            <person name="Bauer D."/>
            <person name="Andreopoulos W."/>
            <person name="Pangilinan J."/>
            <person name="LaButti K."/>
            <person name="Riley R."/>
            <person name="Lipzen A."/>
            <person name="Clum A."/>
            <person name="Drula E."/>
            <person name="Henrissat B."/>
            <person name="Kohler A."/>
            <person name="Grigoriev I.V."/>
            <person name="Martin F.M."/>
            <person name="Hacquard S."/>
        </authorList>
    </citation>
    <scope>NUCLEOTIDE SEQUENCE</scope>
    <source>
        <strain evidence="9">MPI-CAGE-CH-0243</strain>
    </source>
</reference>
<evidence type="ECO:0000256" key="2">
    <source>
        <dbReference type="ARBA" id="ARBA00022679"/>
    </source>
</evidence>
<dbReference type="InterPro" id="IPR022673">
    <property type="entry name" value="Hexokinase_C"/>
</dbReference>
<dbReference type="PANTHER" id="PTHR19443">
    <property type="entry name" value="HEXOKINASE"/>
    <property type="match status" value="1"/>
</dbReference>
<dbReference type="PRINTS" id="PR00475">
    <property type="entry name" value="HEXOKINASE"/>
</dbReference>